<name>A0A834MDH8_RHYFE</name>
<keyword evidence="1" id="KW-1133">Transmembrane helix</keyword>
<protein>
    <submittedName>
        <fullName evidence="2">Uncharacterized protein</fullName>
    </submittedName>
</protein>
<keyword evidence="3" id="KW-1185">Reference proteome</keyword>
<feature type="non-terminal residue" evidence="2">
    <location>
        <position position="58"/>
    </location>
</feature>
<evidence type="ECO:0000256" key="1">
    <source>
        <dbReference type="SAM" id="Phobius"/>
    </source>
</evidence>
<evidence type="ECO:0000313" key="2">
    <source>
        <dbReference type="EMBL" id="KAF7280571.1"/>
    </source>
</evidence>
<evidence type="ECO:0000313" key="3">
    <source>
        <dbReference type="Proteomes" id="UP000625711"/>
    </source>
</evidence>
<keyword evidence="1" id="KW-0472">Membrane</keyword>
<comment type="caution">
    <text evidence="2">The sequence shown here is derived from an EMBL/GenBank/DDBJ whole genome shotgun (WGS) entry which is preliminary data.</text>
</comment>
<reference evidence="2" key="1">
    <citation type="submission" date="2020-08" db="EMBL/GenBank/DDBJ databases">
        <title>Genome sequencing and assembly of the red palm weevil Rhynchophorus ferrugineus.</title>
        <authorList>
            <person name="Dias G.B."/>
            <person name="Bergman C.M."/>
            <person name="Manee M."/>
        </authorList>
    </citation>
    <scope>NUCLEOTIDE SEQUENCE</scope>
    <source>
        <strain evidence="2">AA-2017</strain>
        <tissue evidence="2">Whole larva</tissue>
    </source>
</reference>
<proteinExistence type="predicted"/>
<organism evidence="2 3">
    <name type="scientific">Rhynchophorus ferrugineus</name>
    <name type="common">Red palm weevil</name>
    <name type="synonym">Curculio ferrugineus</name>
    <dbReference type="NCBI Taxonomy" id="354439"/>
    <lineage>
        <taxon>Eukaryota</taxon>
        <taxon>Metazoa</taxon>
        <taxon>Ecdysozoa</taxon>
        <taxon>Arthropoda</taxon>
        <taxon>Hexapoda</taxon>
        <taxon>Insecta</taxon>
        <taxon>Pterygota</taxon>
        <taxon>Neoptera</taxon>
        <taxon>Endopterygota</taxon>
        <taxon>Coleoptera</taxon>
        <taxon>Polyphaga</taxon>
        <taxon>Cucujiformia</taxon>
        <taxon>Curculionidae</taxon>
        <taxon>Dryophthorinae</taxon>
        <taxon>Rhynchophorus</taxon>
    </lineage>
</organism>
<feature type="transmembrane region" description="Helical" evidence="1">
    <location>
        <begin position="12"/>
        <end position="30"/>
    </location>
</feature>
<sequence length="58" mass="6774">MSQMRDGANERVSFLLAESIFLYFVTFFLYSRFIESFPNGNRAEKENVEEEEEEQGAA</sequence>
<accession>A0A834MDH8</accession>
<dbReference type="Proteomes" id="UP000625711">
    <property type="component" value="Unassembled WGS sequence"/>
</dbReference>
<keyword evidence="1" id="KW-0812">Transmembrane</keyword>
<dbReference type="EMBL" id="JAACXV010000285">
    <property type="protein sequence ID" value="KAF7280571.1"/>
    <property type="molecule type" value="Genomic_DNA"/>
</dbReference>
<dbReference type="AlphaFoldDB" id="A0A834MDH8"/>
<gene>
    <name evidence="2" type="ORF">GWI33_005730</name>
</gene>